<name>A0A642UV61_DIURU</name>
<feature type="region of interest" description="Disordered" evidence="2">
    <location>
        <begin position="57"/>
        <end position="76"/>
    </location>
</feature>
<organism evidence="4 5">
    <name type="scientific">Diutina rugosa</name>
    <name type="common">Yeast</name>
    <name type="synonym">Candida rugosa</name>
    <dbReference type="NCBI Taxonomy" id="5481"/>
    <lineage>
        <taxon>Eukaryota</taxon>
        <taxon>Fungi</taxon>
        <taxon>Dikarya</taxon>
        <taxon>Ascomycota</taxon>
        <taxon>Saccharomycotina</taxon>
        <taxon>Pichiomycetes</taxon>
        <taxon>Debaryomycetaceae</taxon>
        <taxon>Diutina</taxon>
    </lineage>
</organism>
<gene>
    <name evidence="4" type="ORF">DIURU_001245</name>
</gene>
<dbReference type="Proteomes" id="UP000449547">
    <property type="component" value="Unassembled WGS sequence"/>
</dbReference>
<protein>
    <submittedName>
        <fullName evidence="4">Uncharacterized protein</fullName>
    </submittedName>
</protein>
<feature type="region of interest" description="Disordered" evidence="2">
    <location>
        <begin position="1"/>
        <end position="52"/>
    </location>
</feature>
<keyword evidence="3" id="KW-0812">Transmembrane</keyword>
<dbReference type="RefSeq" id="XP_034013976.1">
    <property type="nucleotide sequence ID" value="XM_034153768.1"/>
</dbReference>
<proteinExistence type="predicted"/>
<keyword evidence="5" id="KW-1185">Reference proteome</keyword>
<keyword evidence="3" id="KW-1133">Transmembrane helix</keyword>
<evidence type="ECO:0000256" key="1">
    <source>
        <dbReference type="SAM" id="Coils"/>
    </source>
</evidence>
<feature type="transmembrane region" description="Helical" evidence="3">
    <location>
        <begin position="373"/>
        <end position="394"/>
    </location>
</feature>
<accession>A0A642UV61</accession>
<keyword evidence="3" id="KW-0472">Membrane</keyword>
<evidence type="ECO:0000313" key="5">
    <source>
        <dbReference type="Proteomes" id="UP000449547"/>
    </source>
</evidence>
<dbReference type="EMBL" id="SWFT01000038">
    <property type="protein sequence ID" value="KAA8906063.1"/>
    <property type="molecule type" value="Genomic_DNA"/>
</dbReference>
<comment type="caution">
    <text evidence="4">The sequence shown here is derived from an EMBL/GenBank/DDBJ whole genome shotgun (WGS) entry which is preliminary data.</text>
</comment>
<evidence type="ECO:0000256" key="2">
    <source>
        <dbReference type="SAM" id="MobiDB-lite"/>
    </source>
</evidence>
<evidence type="ECO:0000313" key="4">
    <source>
        <dbReference type="EMBL" id="KAA8906063.1"/>
    </source>
</evidence>
<feature type="coiled-coil region" evidence="1">
    <location>
        <begin position="312"/>
        <end position="339"/>
    </location>
</feature>
<reference evidence="4 5" key="1">
    <citation type="submission" date="2019-07" db="EMBL/GenBank/DDBJ databases">
        <title>Genome assembly of two rare yeast pathogens: Diutina rugosa and Trichomonascus ciferrii.</title>
        <authorList>
            <person name="Mixao V."/>
            <person name="Saus E."/>
            <person name="Hansen A."/>
            <person name="Lass-Flor C."/>
            <person name="Gabaldon T."/>
        </authorList>
    </citation>
    <scope>NUCLEOTIDE SEQUENCE [LARGE SCALE GENOMIC DNA]</scope>
    <source>
        <strain evidence="4 5">CBS 613</strain>
    </source>
</reference>
<keyword evidence="1" id="KW-0175">Coiled coil</keyword>
<sequence>MAAKSSPDITKYRGPRNRDIGPSPLKEPDRSKSNNDALSAVKDDSVSASTTNIASLHGRRLAKSRHPSWNGGYTSHSLSTTAVSPMKWLPPMAPENITTPPQPSPGSSAKLMSLIDMGKKQLVDQFYDTSINNSSDSTPLQAGHDQMKKANNSALPSPSINKLLDGFDYDVVTDGSKSTEMTDHDFQRLVQNGGLKYHAASDRLENDDDLTDLLLNIDNLVAVWDTQEGGDTLEPLQEFMDSVTTAYASNAEKPFRQADFTSVESLQELNRLKAYLERLTKSTRDLLATLSTDKDTIKLKYQQAIRDNVNRLAELQTHVEATESRLNQLRQRANHQKQLICSDLPSKMTVVEDIAAKVAASNEQTRAKRFRHFNVVMAVVVALAMVFVSGYYYYQ</sequence>
<dbReference type="OMA" id="HESIKAM"/>
<dbReference type="VEuPathDB" id="FungiDB:DIURU_001245"/>
<evidence type="ECO:0000256" key="3">
    <source>
        <dbReference type="SAM" id="Phobius"/>
    </source>
</evidence>
<feature type="compositionally biased region" description="Basic residues" evidence="2">
    <location>
        <begin position="57"/>
        <end position="66"/>
    </location>
</feature>
<dbReference type="AlphaFoldDB" id="A0A642UV61"/>
<dbReference type="GeneID" id="54779898"/>